<accession>A0ABN0G1J0</accession>
<gene>
    <name evidence="1" type="ORF">A33K_17199</name>
</gene>
<sequence length="134" mass="15264">MHASVSYFFDFPGCSRAFRFLLPRLARRTPSDEACRHTSVSLFGIEASNRLLSHPHDMFVTLNRRRRPSYVVVSASDVTNANDDAPRHVASSMHHRAPARPHLCASHVHATDRFSDVTFYRCICRQKTISESHV</sequence>
<evidence type="ECO:0000313" key="2">
    <source>
        <dbReference type="Proteomes" id="UP000004682"/>
    </source>
</evidence>
<organism evidence="1 2">
    <name type="scientific">Burkholderia humptydooensis MSMB43</name>
    <dbReference type="NCBI Taxonomy" id="441157"/>
    <lineage>
        <taxon>Bacteria</taxon>
        <taxon>Pseudomonadati</taxon>
        <taxon>Pseudomonadota</taxon>
        <taxon>Betaproteobacteria</taxon>
        <taxon>Burkholderiales</taxon>
        <taxon>Burkholderiaceae</taxon>
        <taxon>Burkholderia</taxon>
        <taxon>pseudomallei group</taxon>
    </lineage>
</organism>
<protein>
    <submittedName>
        <fullName evidence="1">Uncharacterized protein</fullName>
    </submittedName>
</protein>
<dbReference type="EMBL" id="JH692065">
    <property type="protein sequence ID" value="EIP86109.1"/>
    <property type="molecule type" value="Genomic_DNA"/>
</dbReference>
<dbReference type="Proteomes" id="UP000004682">
    <property type="component" value="Unassembled WGS sequence"/>
</dbReference>
<proteinExistence type="predicted"/>
<evidence type="ECO:0000313" key="1">
    <source>
        <dbReference type="EMBL" id="EIP86109.1"/>
    </source>
</evidence>
<name>A0ABN0G1J0_9BURK</name>
<keyword evidence="2" id="KW-1185">Reference proteome</keyword>
<reference evidence="2" key="1">
    <citation type="journal article" date="2012" name="J. Bacteriol.">
        <title>Revised Genome Sequence of Burkholderia thailandensis MSMB43 with Improved Annotation.</title>
        <authorList>
            <person name="Zhuo Y."/>
            <person name="Liu L."/>
            <person name="Wang Q."/>
            <person name="Liu X."/>
            <person name="Ren B."/>
            <person name="Liu M."/>
            <person name="Ni P."/>
            <person name="Cheng Y.Q."/>
            <person name="Zhang L."/>
        </authorList>
    </citation>
    <scope>NUCLEOTIDE SEQUENCE [LARGE SCALE GENOMIC DNA]</scope>
    <source>
        <strain evidence="2">MSMB43</strain>
    </source>
</reference>